<evidence type="ECO:0000256" key="1">
    <source>
        <dbReference type="ARBA" id="ARBA00004442"/>
    </source>
</evidence>
<evidence type="ECO:0000256" key="2">
    <source>
        <dbReference type="ARBA" id="ARBA00023136"/>
    </source>
</evidence>
<dbReference type="Gene3D" id="2.40.170.20">
    <property type="entry name" value="TonB-dependent receptor, beta-barrel domain"/>
    <property type="match status" value="1"/>
</dbReference>
<keyword evidence="2" id="KW-0472">Membrane</keyword>
<name>A0A831PJP2_9BACT</name>
<dbReference type="AlphaFoldDB" id="A0A831PJP2"/>
<dbReference type="Proteomes" id="UP000886047">
    <property type="component" value="Unassembled WGS sequence"/>
</dbReference>
<proteinExistence type="predicted"/>
<gene>
    <name evidence="4" type="ORF">ENN90_10245</name>
</gene>
<dbReference type="GO" id="GO:0009279">
    <property type="term" value="C:cell outer membrane"/>
    <property type="evidence" value="ECO:0007669"/>
    <property type="project" value="UniProtKB-SubCell"/>
</dbReference>
<sequence>DSRLSVETDYYIRDTKNAAIYVNIPSIGGSVLRNVGVIRNSGFELVLGWSDNLPGDFRYNISANISTLKNEVRDLYGQPYIDGGSAEFRQRSIVGQPLLAFYGREVVGVYQNEAEIQADPVAVANNLKPGDFIYKDQNNDGNIDDDDRVVLGSYFPNFMYGANLGLSWRNIDFSTNIVGQSGNKILNRKRGEIIWTADGNVDADLAINRWHGEGTSNKYPSSEGLRKGWNQRMSDYFVEDGSFFRIQNVQLAYNIRGKQLFGTDMPHTRVTVTADRPLTLFKYNGFNPEVSDGIDRQTYPIPAVYTVGLNIKF</sequence>
<comment type="caution">
    <text evidence="4">The sequence shown here is derived from an EMBL/GenBank/DDBJ whole genome shotgun (WGS) entry which is preliminary data.</text>
</comment>
<comment type="subcellular location">
    <subcellularLocation>
        <location evidence="1">Cell outer membrane</location>
    </subcellularLocation>
</comment>
<evidence type="ECO:0000313" key="4">
    <source>
        <dbReference type="EMBL" id="HDR51979.1"/>
    </source>
</evidence>
<keyword evidence="4" id="KW-0675">Receptor</keyword>
<dbReference type="EMBL" id="DSDK01000556">
    <property type="protein sequence ID" value="HDR51979.1"/>
    <property type="molecule type" value="Genomic_DNA"/>
</dbReference>
<organism evidence="4">
    <name type="scientific">Mariniphaga anaerophila</name>
    <dbReference type="NCBI Taxonomy" id="1484053"/>
    <lineage>
        <taxon>Bacteria</taxon>
        <taxon>Pseudomonadati</taxon>
        <taxon>Bacteroidota</taxon>
        <taxon>Bacteroidia</taxon>
        <taxon>Marinilabiliales</taxon>
        <taxon>Prolixibacteraceae</taxon>
        <taxon>Mariniphaga</taxon>
    </lineage>
</organism>
<dbReference type="SUPFAM" id="SSF56935">
    <property type="entry name" value="Porins"/>
    <property type="match status" value="1"/>
</dbReference>
<dbReference type="InterPro" id="IPR036942">
    <property type="entry name" value="Beta-barrel_TonB_sf"/>
</dbReference>
<feature type="non-terminal residue" evidence="4">
    <location>
        <position position="1"/>
    </location>
</feature>
<keyword evidence="3" id="KW-0998">Cell outer membrane</keyword>
<protein>
    <submittedName>
        <fullName evidence="4">TonB-dependent receptor</fullName>
    </submittedName>
</protein>
<evidence type="ECO:0000256" key="3">
    <source>
        <dbReference type="ARBA" id="ARBA00023237"/>
    </source>
</evidence>
<reference evidence="4" key="1">
    <citation type="journal article" date="2020" name="mSystems">
        <title>Genome- and Community-Level Interaction Insights into Carbon Utilization and Element Cycling Functions of Hydrothermarchaeota in Hydrothermal Sediment.</title>
        <authorList>
            <person name="Zhou Z."/>
            <person name="Liu Y."/>
            <person name="Xu W."/>
            <person name="Pan J."/>
            <person name="Luo Z.H."/>
            <person name="Li M."/>
        </authorList>
    </citation>
    <scope>NUCLEOTIDE SEQUENCE [LARGE SCALE GENOMIC DNA]</scope>
    <source>
        <strain evidence="4">SpSt-1217</strain>
    </source>
</reference>
<accession>A0A831PJP2</accession>